<feature type="transmembrane region" description="Helical" evidence="6">
    <location>
        <begin position="84"/>
        <end position="105"/>
    </location>
</feature>
<evidence type="ECO:0000256" key="4">
    <source>
        <dbReference type="ARBA" id="ARBA00022989"/>
    </source>
</evidence>
<reference evidence="7 8" key="1">
    <citation type="submission" date="2024-07" db="EMBL/GenBank/DDBJ databases">
        <title>Section-level genome sequencing and comparative genomics of Aspergillus sections Usti and Cavernicolus.</title>
        <authorList>
            <consortium name="Lawrence Berkeley National Laboratory"/>
            <person name="Nybo J.L."/>
            <person name="Vesth T.C."/>
            <person name="Theobald S."/>
            <person name="Frisvad J.C."/>
            <person name="Larsen T.O."/>
            <person name="Kjaerboelling I."/>
            <person name="Rothschild-Mancinelli K."/>
            <person name="Lyhne E.K."/>
            <person name="Kogle M.E."/>
            <person name="Barry K."/>
            <person name="Clum A."/>
            <person name="Na H."/>
            <person name="Ledsgaard L."/>
            <person name="Lin J."/>
            <person name="Lipzen A."/>
            <person name="Kuo A."/>
            <person name="Riley R."/>
            <person name="Mondo S."/>
            <person name="LaButti K."/>
            <person name="Haridas S."/>
            <person name="Pangalinan J."/>
            <person name="Salamov A.A."/>
            <person name="Simmons B.A."/>
            <person name="Magnuson J.K."/>
            <person name="Chen J."/>
            <person name="Drula E."/>
            <person name="Henrissat B."/>
            <person name="Wiebenga A."/>
            <person name="Lubbers R.J."/>
            <person name="Gomes A.C."/>
            <person name="Makela M.R."/>
            <person name="Stajich J."/>
            <person name="Grigoriev I.V."/>
            <person name="Mortensen U.H."/>
            <person name="De vries R.P."/>
            <person name="Baker S.E."/>
            <person name="Andersen M.R."/>
        </authorList>
    </citation>
    <scope>NUCLEOTIDE SEQUENCE [LARGE SCALE GENOMIC DNA]</scope>
    <source>
        <strain evidence="7 8">CBS 600.67</strain>
    </source>
</reference>
<evidence type="ECO:0000256" key="6">
    <source>
        <dbReference type="SAM" id="Phobius"/>
    </source>
</evidence>
<keyword evidence="4 6" id="KW-1133">Transmembrane helix</keyword>
<evidence type="ECO:0000313" key="8">
    <source>
        <dbReference type="Proteomes" id="UP001610335"/>
    </source>
</evidence>
<keyword evidence="2 6" id="KW-0812">Transmembrane</keyword>
<name>A0ABR4IQV9_9EURO</name>
<evidence type="ECO:0000256" key="3">
    <source>
        <dbReference type="ARBA" id="ARBA00022824"/>
    </source>
</evidence>
<evidence type="ECO:0000256" key="1">
    <source>
        <dbReference type="ARBA" id="ARBA00004477"/>
    </source>
</evidence>
<dbReference type="InterPro" id="IPR024512">
    <property type="entry name" value="Ser_palmitoyltrfase_ssu-like"/>
</dbReference>
<accession>A0ABR4IQV9</accession>
<keyword evidence="8" id="KW-1185">Reference proteome</keyword>
<protein>
    <recommendedName>
        <fullName evidence="9">PRA1 family protein</fullName>
    </recommendedName>
</protein>
<proteinExistence type="predicted"/>
<comment type="subcellular location">
    <subcellularLocation>
        <location evidence="1">Endoplasmic reticulum membrane</location>
        <topology evidence="1">Multi-pass membrane protein</topology>
    </subcellularLocation>
</comment>
<gene>
    <name evidence="7" type="ORF">BDW59DRAFT_142292</name>
</gene>
<dbReference type="EMBL" id="JBFXLS010000017">
    <property type="protein sequence ID" value="KAL2829198.1"/>
    <property type="molecule type" value="Genomic_DNA"/>
</dbReference>
<sequence>MATETQSFYTPATSTSIFSHAPVVVDELINKYSSTMSSATFISNHTLDKTRGNIFRRATDRVRLEYYRYEVTFGLYVMTPCEKFAANTFVMVVFSLLFWALCVYFPGLLYQKLYRLVWLLTGHSSEELGAAMGIMEIHANRIPRFVLKVILFSHAYIQWHDG</sequence>
<keyword evidence="3" id="KW-0256">Endoplasmic reticulum</keyword>
<comment type="caution">
    <text evidence="7">The sequence shown here is derived from an EMBL/GenBank/DDBJ whole genome shotgun (WGS) entry which is preliminary data.</text>
</comment>
<dbReference type="Proteomes" id="UP001610335">
    <property type="component" value="Unassembled WGS sequence"/>
</dbReference>
<evidence type="ECO:0008006" key="9">
    <source>
        <dbReference type="Google" id="ProtNLM"/>
    </source>
</evidence>
<evidence type="ECO:0000256" key="2">
    <source>
        <dbReference type="ARBA" id="ARBA00022692"/>
    </source>
</evidence>
<evidence type="ECO:0000256" key="5">
    <source>
        <dbReference type="ARBA" id="ARBA00023136"/>
    </source>
</evidence>
<organism evidence="7 8">
    <name type="scientific">Aspergillus cavernicola</name>
    <dbReference type="NCBI Taxonomy" id="176166"/>
    <lineage>
        <taxon>Eukaryota</taxon>
        <taxon>Fungi</taxon>
        <taxon>Dikarya</taxon>
        <taxon>Ascomycota</taxon>
        <taxon>Pezizomycotina</taxon>
        <taxon>Eurotiomycetes</taxon>
        <taxon>Eurotiomycetidae</taxon>
        <taxon>Eurotiales</taxon>
        <taxon>Aspergillaceae</taxon>
        <taxon>Aspergillus</taxon>
        <taxon>Aspergillus subgen. Nidulantes</taxon>
    </lineage>
</organism>
<dbReference type="Pfam" id="PF11779">
    <property type="entry name" value="SPT_ssu-like"/>
    <property type="match status" value="1"/>
</dbReference>
<keyword evidence="5 6" id="KW-0472">Membrane</keyword>
<evidence type="ECO:0000313" key="7">
    <source>
        <dbReference type="EMBL" id="KAL2829198.1"/>
    </source>
</evidence>